<reference evidence="1 2" key="1">
    <citation type="journal article" date="2018" name="BMC Genomics">
        <title>Genomic evidence for intraspecific hybridization in a clonal and extremely halotolerant yeast.</title>
        <authorList>
            <person name="Gostincar C."/>
            <person name="Stajich J.E."/>
            <person name="Zupancic J."/>
            <person name="Zalar P."/>
            <person name="Gunde-Cimerman N."/>
        </authorList>
    </citation>
    <scope>NUCLEOTIDE SEQUENCE [LARGE SCALE GENOMIC DNA]</scope>
    <source>
        <strain evidence="1 2">EXF-120</strain>
    </source>
</reference>
<dbReference type="PANTHER" id="PTHR43784:SF3">
    <property type="entry name" value="GDSL FAMILY LIPASE"/>
    <property type="match status" value="1"/>
</dbReference>
<dbReference type="Proteomes" id="UP000281677">
    <property type="component" value="Unassembled WGS sequence"/>
</dbReference>
<dbReference type="GO" id="GO:0016788">
    <property type="term" value="F:hydrolase activity, acting on ester bonds"/>
    <property type="evidence" value="ECO:0007669"/>
    <property type="project" value="InterPro"/>
</dbReference>
<dbReference type="Pfam" id="PF00657">
    <property type="entry name" value="Lipase_GDSL"/>
    <property type="match status" value="1"/>
</dbReference>
<name>A0A3M7IC81_HORWE</name>
<dbReference type="InterPro" id="IPR001087">
    <property type="entry name" value="GDSL"/>
</dbReference>
<evidence type="ECO:0000313" key="2">
    <source>
        <dbReference type="Proteomes" id="UP000281677"/>
    </source>
</evidence>
<dbReference type="VEuPathDB" id="FungiDB:BTJ68_10395"/>
<proteinExistence type="predicted"/>
<dbReference type="SUPFAM" id="SSF52266">
    <property type="entry name" value="SGNH hydrolase"/>
    <property type="match status" value="1"/>
</dbReference>
<protein>
    <submittedName>
        <fullName evidence="1">Uncharacterized protein</fullName>
    </submittedName>
</protein>
<dbReference type="InterPro" id="IPR036514">
    <property type="entry name" value="SGNH_hydro_sf"/>
</dbReference>
<sequence>MQVNLGRVDRVPAEEVGPYSVFANKIGNMRFSQSIVSALPFAFGALASPFSPPQWGAPPATYGNVTDLEPNPHWGHWVDTWVSMPQLTESYNLPPGPFNETDLVFYNSTIRQTLKITLGADQIRLRLSNAFGLNELPVTKVNIALPRAEMGQNLTGSSGIDTSTIHSLTFSGNESIIIPAGAQAVSDPIAFSVNTSQVLSVNMYLADGQASNYVTSHPGSRTQIWMSRGDFTEAANLTDPSVNTTFHWYFISAIEAWSPPQDSTFVVLGDSITDGRGSWNNGNGRWTDYLFTRMRHFSPTKDISVANQAAGANRILRDGNGPNVLARFDRDVIAQSGVKYAMIFEGVNDIGTADNTTYNQTLTGDRIIQAYEQLITRSHAKSIPLFGATITPFEAPNTTIQSYATPERLATRRRVNDWIRNSGRFDAVIDFDAIVRDPENPERLAPRYNFGDFLHLNEAGYHAMARAFPLDIFEKYSHGVSQFV</sequence>
<dbReference type="Gene3D" id="3.40.50.1110">
    <property type="entry name" value="SGNH hydrolase"/>
    <property type="match status" value="1"/>
</dbReference>
<dbReference type="PANTHER" id="PTHR43784">
    <property type="entry name" value="GDSL-LIKE LIPASE/ACYLHYDROLASE, PUTATIVE (AFU_ORTHOLOGUE AFUA_2G00820)-RELATED"/>
    <property type="match status" value="1"/>
</dbReference>
<gene>
    <name evidence="1" type="ORF">D0859_13025</name>
</gene>
<dbReference type="CDD" id="cd01830">
    <property type="entry name" value="XynE_like"/>
    <property type="match status" value="1"/>
</dbReference>
<evidence type="ECO:0000313" key="1">
    <source>
        <dbReference type="EMBL" id="RMZ22943.1"/>
    </source>
</evidence>
<dbReference type="InterPro" id="IPR053140">
    <property type="entry name" value="GDSL_Rv0518-like"/>
</dbReference>
<accession>A0A3M7IC81</accession>
<comment type="caution">
    <text evidence="1">The sequence shown here is derived from an EMBL/GenBank/DDBJ whole genome shotgun (WGS) entry which is preliminary data.</text>
</comment>
<dbReference type="OrthoDB" id="10071171at2759"/>
<dbReference type="EMBL" id="QWIT01000524">
    <property type="protein sequence ID" value="RMZ22943.1"/>
    <property type="molecule type" value="Genomic_DNA"/>
</dbReference>
<dbReference type="AlphaFoldDB" id="A0A3M7IC81"/>
<organism evidence="1 2">
    <name type="scientific">Hortaea werneckii</name>
    <name type="common">Black yeast</name>
    <name type="synonym">Cladosporium werneckii</name>
    <dbReference type="NCBI Taxonomy" id="91943"/>
    <lineage>
        <taxon>Eukaryota</taxon>
        <taxon>Fungi</taxon>
        <taxon>Dikarya</taxon>
        <taxon>Ascomycota</taxon>
        <taxon>Pezizomycotina</taxon>
        <taxon>Dothideomycetes</taxon>
        <taxon>Dothideomycetidae</taxon>
        <taxon>Mycosphaerellales</taxon>
        <taxon>Teratosphaeriaceae</taxon>
        <taxon>Hortaea</taxon>
    </lineage>
</organism>